<dbReference type="InterPro" id="IPR009063">
    <property type="entry name" value="Ig/albumin-bd_sf"/>
</dbReference>
<keyword evidence="1" id="KW-0175">Coiled coil</keyword>
<comment type="caution">
    <text evidence="4">The sequence shown here is derived from an EMBL/GenBank/DDBJ whole genome shotgun (WGS) entry which is preliminary data.</text>
</comment>
<protein>
    <submittedName>
        <fullName evidence="4">Peptidase</fullName>
    </submittedName>
</protein>
<feature type="region of interest" description="Disordered" evidence="2">
    <location>
        <begin position="1016"/>
        <end position="1065"/>
    </location>
</feature>
<dbReference type="Gene3D" id="1.20.5.420">
    <property type="entry name" value="Immunoglobulin FC, subunit C"/>
    <property type="match status" value="6"/>
</dbReference>
<feature type="compositionally biased region" description="Basic and acidic residues" evidence="2">
    <location>
        <begin position="79"/>
        <end position="112"/>
    </location>
</feature>
<name>A0AAW6Y1W5_GARVA</name>
<gene>
    <name evidence="4" type="ORF">QP372_04520</name>
</gene>
<feature type="region of interest" description="Disordered" evidence="2">
    <location>
        <begin position="1594"/>
        <end position="1684"/>
    </location>
</feature>
<dbReference type="Pfam" id="PF07554">
    <property type="entry name" value="FIVAR"/>
    <property type="match status" value="12"/>
</dbReference>
<feature type="region of interest" description="Disordered" evidence="2">
    <location>
        <begin position="2286"/>
        <end position="2308"/>
    </location>
</feature>
<feature type="region of interest" description="Disordered" evidence="2">
    <location>
        <begin position="1770"/>
        <end position="1791"/>
    </location>
</feature>
<feature type="region of interest" description="Disordered" evidence="2">
    <location>
        <begin position="2118"/>
        <end position="2159"/>
    </location>
</feature>
<feature type="compositionally biased region" description="Basic and acidic residues" evidence="2">
    <location>
        <begin position="1126"/>
        <end position="1137"/>
    </location>
</feature>
<evidence type="ECO:0000313" key="4">
    <source>
        <dbReference type="EMBL" id="MDK7063778.1"/>
    </source>
</evidence>
<feature type="region of interest" description="Disordered" evidence="2">
    <location>
        <begin position="2037"/>
        <end position="2060"/>
    </location>
</feature>
<dbReference type="SUPFAM" id="SSF46997">
    <property type="entry name" value="Bacterial immunoglobulin/albumin-binding domains"/>
    <property type="match status" value="1"/>
</dbReference>
<feature type="region of interest" description="Disordered" evidence="2">
    <location>
        <begin position="1900"/>
        <end position="1929"/>
    </location>
</feature>
<feature type="region of interest" description="Disordered" evidence="2">
    <location>
        <begin position="1121"/>
        <end position="1153"/>
    </location>
</feature>
<organism evidence="4 5">
    <name type="scientific">Gardnerella vaginalis</name>
    <dbReference type="NCBI Taxonomy" id="2702"/>
    <lineage>
        <taxon>Bacteria</taxon>
        <taxon>Bacillati</taxon>
        <taxon>Actinomycetota</taxon>
        <taxon>Actinomycetes</taxon>
        <taxon>Bifidobacteriales</taxon>
        <taxon>Bifidobacteriaceae</taxon>
        <taxon>Gardnerella</taxon>
    </lineage>
</organism>
<dbReference type="Proteomes" id="UP001237784">
    <property type="component" value="Unassembled WGS sequence"/>
</dbReference>
<feature type="coiled-coil region" evidence="1">
    <location>
        <begin position="1237"/>
        <end position="1281"/>
    </location>
</feature>
<dbReference type="Gene3D" id="1.20.1270.70">
    <property type="entry name" value="Designed single chain three-helix bundle"/>
    <property type="match status" value="3"/>
</dbReference>
<feature type="region of interest" description="Disordered" evidence="2">
    <location>
        <begin position="2078"/>
        <end position="2097"/>
    </location>
</feature>
<feature type="coiled-coil region" evidence="1">
    <location>
        <begin position="2347"/>
        <end position="2374"/>
    </location>
</feature>
<feature type="compositionally biased region" description="Basic and acidic residues" evidence="2">
    <location>
        <begin position="2126"/>
        <end position="2141"/>
    </location>
</feature>
<accession>A0AAW6Y1W5</accession>
<reference evidence="4" key="1">
    <citation type="submission" date="2023-05" db="EMBL/GenBank/DDBJ databases">
        <title>Cataloging the Phylogenetic Diversity of Human Bladder Bacteria.</title>
        <authorList>
            <person name="Du J."/>
        </authorList>
    </citation>
    <scope>NUCLEOTIDE SEQUENCE</scope>
    <source>
        <strain evidence="4">UMB6789</strain>
    </source>
</reference>
<dbReference type="EMBL" id="JASOME010000004">
    <property type="protein sequence ID" value="MDK7063778.1"/>
    <property type="molecule type" value="Genomic_DNA"/>
</dbReference>
<feature type="compositionally biased region" description="Basic and acidic residues" evidence="2">
    <location>
        <begin position="2046"/>
        <end position="2060"/>
    </location>
</feature>
<feature type="transmembrane region" description="Helical" evidence="3">
    <location>
        <begin position="2497"/>
        <end position="2514"/>
    </location>
</feature>
<feature type="region of interest" description="Disordered" evidence="2">
    <location>
        <begin position="1823"/>
        <end position="1859"/>
    </location>
</feature>
<feature type="compositionally biased region" description="Basic and acidic residues" evidence="2">
    <location>
        <begin position="119"/>
        <end position="131"/>
    </location>
</feature>
<feature type="compositionally biased region" description="Basic and acidic residues" evidence="2">
    <location>
        <begin position="2286"/>
        <end position="2302"/>
    </location>
</feature>
<sequence length="2523" mass="273822">MVSKSRKHANTVKLDAVVSKAIEKAVYMRKVAALSAGAAGVIASAAIAFGATPAMAAEANVAPVNTNDSTKEQNLVAKKNTEAEGSNDSKKDVTEATKNDDASKIEDSKKAEPSAAKNDQADKKVATDKNVAETQYNKSKTEQNLTSSKNASVQSVVKTDGKKQIENNAEQKKIAEQNTASTESVDSKTTTNKTPAADKTNTTSSTTAENNAPAENVAKKSRIKRSLDENKQPETPASTVPQEEDRAGTEHNPDEVVFSQNLPNIYGWATPSNTFDTQLEKQKVVYHLPKSADGKPVLRVVILPDSKDSINTDDPEAYKKIIEFDSNRVDEMHQSYSGIYKLQPNTDGSVDLIMQQPFRDGGISSGQGYCANRSIFLYYDKTNLQHDQTSNNFRVATLVPPKTAGSIVLKYNERLSADKVREVLHKAVNLPTEHKSGSTVAEQLVAQSKSAGVGLRVDESTVNNTPDTVDAKIPKEMGSYDGDMFNEINAKDSNEDYSFGERKLKTYLVTDLGMKSPEIPLTVVRYSTRIEKPVVDTADFNALTPAQKEDIKKNLAKLNGVSSDKVTFDSNGTATIDFDGLSPQDDPKIPLSDLVLTRVATKNIAIPSDSDTSTVKAVVVANPLGYSQAELKQIKKAIYEANKDNQELGLSGTDYEKQISLGWIEGNLQNSGKNNQGISNGQSENTITVTIRTDKAYAQFKSDIKKHQLTRLIDLRKDYTLSWDADKNKINGRASDEGLAWMEDGKTLVYRYDPDKGEQINTQAVLDLLKATVKSDVKADNPQLRDNLLGTEITTVKREGLKGQTTRSHMSYTVDDKGEPIGVLNLVKLNGGGYGGFAKPVDNSDKKMGDEQSSVNKFTFDTESKAVEVAGKNGKCMIGRLFIEPYSLYYYNYVYGENKYNLRNTPKGINVVFVPQTKNKKDDLSKSIGEHKLADDQKTPTESKYYNASADKKDAYDKALAAAKETLEKVGTKADADLSEELKAEVDNATIKLDKAREALDGDATNKKELNKSIKANGKAAEGDTAATPGTVTTDKYKNVTEPDFKDDNGNADTTKNEDAKKAKEAYDKALEEANKVNKDGNATQKAVDDAKAKLDAARKELDKYSTNKDELNNAIAQHGKVYTGDADKQDEAKLKTADPTYQNSTPEQRKAYDDAVKKANELSADPNASQKEVNKAIDDLKKAKAALDAKATDKSQLITAEKLTFDNPDKDDATKQSTFYKNALNKQTNGANDQEKQAAKTAVDNYNNALAKAREVLKNDKATQKEVDEAKQKLEAAEKVLHDGYKTDANDLTKAIADNFSGYLMPAYFNAFDKGKAGDTEAATAFKNYNDAYQKAKALKQKLDAAKTGGTAPTQEEIDAAKTALEKAREVIDKYATDTSKISAALLNSLAIKNSPAYKNASAGTEGSDAKKAKDAYDAALKKLHNAFDNKMDKDKGADSQPISEDITPGTDVDTTKPNCLDNIQQHAKGEPLDRDVTAILKELNDAAKKLDEFATKTDKLQESINKDTDTQKDPAYKNTKDPHKLGTDGKEDTSGYNDIKQKAKDYDDALTEAKKLLTNPTATQAQVDAALKKLDEKRDALKAQDTNVEALKKSVDKNGKDASGTEQAVEGTKDSDAYRNASDPHFMKEQDGKLVPDTDKNKNAAAAKKAYDDALTKAQELLKRHDSADTPQDAKPTQKDINEALKALDEARTKLDTYKTNTDALSTEADKSQADTATTPTAGQFEDSPEFKNASYKQSVKPDTDPDVQQAKSDIDAYKKALKAARDLVKAATDSGKKNSERPTQKQVDEALEALKKAKQTITDGYKTNLDALTAAKDFANGDFKKTPEYKNASALKDDSSDTQKQSKAKTDVGALDETTENGALKKAKDIIENPAGKTQKEVDDALDALQKAMDKVTNGYKTDTDPLEKEVGDKTQDGKLVTPPFEESIPYKNALYKKQSETGTDATADTSATKKLQDYNDKFEAAKKIIDQVKNPDPNADPDKKPTNADVKTALEALQKAKKAIDDAFTTNAKALKDESAKSTADGVTTVGKDDFEATTEFKNADSKKTDDGKDNADITAYRDALKKARALLEKFGNDNKPKSDLTDVPSQKEVDEALQKLKEIKDKILADYKTSSTELQQEVDKSKDGDNDKRDDVFENTPAFKNATAKGDDAAKKALKDYNDKLTAAKTLLANFDRTTGKPKTNLPAGTKVPTQKQLYDALDALQAAKKKITEGYKTDKSDLNTEAGKDSDFTKSPEYQNAAGSPEADDYKRALDEANAVLKNPNATQAEVDEALKKLQDAKQKLTDSHKTDKSDLNTEAGNDPDFRKSIPFIIGKAADLAEYQQALNDADSVLKDPNATQDQVNQALRRLRDAKQKLIDAYNRLINSGSGVGDNTGVGVNDSNTTSVNNVVDKSVLQAEVDQALGDVSANASGVVADSNLVSEFNAALNYARLVLADANATQGQVDSALARLRAARAALREGMLAARDSAGVNLKRGDVSGVNTGASSSVFAALAAVFAGLGVAGAASKRRKHSAR</sequence>
<feature type="region of interest" description="Disordered" evidence="2">
    <location>
        <begin position="66"/>
        <end position="251"/>
    </location>
</feature>
<keyword evidence="3" id="KW-0812">Transmembrane</keyword>
<feature type="compositionally biased region" description="Basic and acidic residues" evidence="2">
    <location>
        <begin position="2225"/>
        <end position="2240"/>
    </location>
</feature>
<feature type="region of interest" description="Disordered" evidence="2">
    <location>
        <begin position="1431"/>
        <end position="1461"/>
    </location>
</feature>
<dbReference type="RefSeq" id="WP_285085109.1">
    <property type="nucleotide sequence ID" value="NZ_JASOME010000004.1"/>
</dbReference>
<feature type="compositionally biased region" description="Basic and acidic residues" evidence="2">
    <location>
        <begin position="1627"/>
        <end position="1644"/>
    </location>
</feature>
<evidence type="ECO:0000256" key="1">
    <source>
        <dbReference type="SAM" id="Coils"/>
    </source>
</evidence>
<evidence type="ECO:0000256" key="2">
    <source>
        <dbReference type="SAM" id="MobiDB-lite"/>
    </source>
</evidence>
<feature type="region of interest" description="Disordered" evidence="2">
    <location>
        <begin position="1504"/>
        <end position="1538"/>
    </location>
</feature>
<feature type="compositionally biased region" description="Basic and acidic residues" evidence="2">
    <location>
        <begin position="159"/>
        <end position="175"/>
    </location>
</feature>
<evidence type="ECO:0000313" key="5">
    <source>
        <dbReference type="Proteomes" id="UP001237784"/>
    </source>
</evidence>
<feature type="compositionally biased region" description="Polar residues" evidence="2">
    <location>
        <begin position="176"/>
        <end position="194"/>
    </location>
</feature>
<feature type="compositionally biased region" description="Low complexity" evidence="2">
    <location>
        <begin position="197"/>
        <end position="214"/>
    </location>
</feature>
<proteinExistence type="predicted"/>
<evidence type="ECO:0000256" key="3">
    <source>
        <dbReference type="SAM" id="Phobius"/>
    </source>
</evidence>
<feature type="compositionally biased region" description="Polar residues" evidence="2">
    <location>
        <begin position="132"/>
        <end position="157"/>
    </location>
</feature>
<keyword evidence="3" id="KW-0472">Membrane</keyword>
<feature type="compositionally biased region" description="Basic and acidic residues" evidence="2">
    <location>
        <begin position="1035"/>
        <end position="1065"/>
    </location>
</feature>
<keyword evidence="3" id="KW-1133">Transmembrane helix</keyword>
<feature type="compositionally biased region" description="Basic and acidic residues" evidence="2">
    <location>
        <begin position="1651"/>
        <end position="1670"/>
    </location>
</feature>
<feature type="compositionally biased region" description="Basic and acidic residues" evidence="2">
    <location>
        <begin position="1905"/>
        <end position="1920"/>
    </location>
</feature>
<feature type="region of interest" description="Disordered" evidence="2">
    <location>
        <begin position="2225"/>
        <end position="2253"/>
    </location>
</feature>
<feature type="region of interest" description="Disordered" evidence="2">
    <location>
        <begin position="1699"/>
        <end position="1756"/>
    </location>
</feature>